<dbReference type="PROSITE" id="PS00094">
    <property type="entry name" value="C5_MTASE_1"/>
    <property type="match status" value="1"/>
</dbReference>
<dbReference type="InterPro" id="IPR029063">
    <property type="entry name" value="SAM-dependent_MTases_sf"/>
</dbReference>
<dbReference type="NCBIfam" id="TIGR00675">
    <property type="entry name" value="dcm"/>
    <property type="match status" value="1"/>
</dbReference>
<dbReference type="AlphaFoldDB" id="A0A164QM43"/>
<evidence type="ECO:0000313" key="9">
    <source>
        <dbReference type="Proteomes" id="UP000076482"/>
    </source>
</evidence>
<comment type="caution">
    <text evidence="8">The sequence shown here is derived from an EMBL/GenBank/DDBJ whole genome shotgun (WGS) entry which is preliminary data.</text>
</comment>
<dbReference type="Proteomes" id="UP000076482">
    <property type="component" value="Unassembled WGS sequence"/>
</dbReference>
<reference evidence="8 9" key="1">
    <citation type="submission" date="2015-09" db="EMBL/GenBank/DDBJ databases">
        <title>Bacillus cereus food isolates.</title>
        <authorList>
            <person name="Boekhorst J."/>
        </authorList>
    </citation>
    <scope>NUCLEOTIDE SEQUENCE [LARGE SCALE GENOMIC DNA]</scope>
    <source>
        <strain evidence="8 9">B4088</strain>
    </source>
</reference>
<comment type="catalytic activity">
    <reaction evidence="7">
        <text>a 2'-deoxycytidine in DNA + S-adenosyl-L-methionine = a 5-methyl-2'-deoxycytidine in DNA + S-adenosyl-L-homocysteine + H(+)</text>
        <dbReference type="Rhea" id="RHEA:13681"/>
        <dbReference type="Rhea" id="RHEA-COMP:11369"/>
        <dbReference type="Rhea" id="RHEA-COMP:11370"/>
        <dbReference type="ChEBI" id="CHEBI:15378"/>
        <dbReference type="ChEBI" id="CHEBI:57856"/>
        <dbReference type="ChEBI" id="CHEBI:59789"/>
        <dbReference type="ChEBI" id="CHEBI:85452"/>
        <dbReference type="ChEBI" id="CHEBI:85454"/>
        <dbReference type="EC" id="2.1.1.37"/>
    </reaction>
</comment>
<dbReference type="PRINTS" id="PR00105">
    <property type="entry name" value="C5METTRFRASE"/>
</dbReference>
<evidence type="ECO:0000256" key="5">
    <source>
        <dbReference type="PROSITE-ProRule" id="PRU01016"/>
    </source>
</evidence>
<dbReference type="REBASE" id="151045">
    <property type="entry name" value="M.Bce4088ORF349P"/>
</dbReference>
<sequence>MKSIKKLLNKIITRPYTLKNRAYLEADYLRGYGFDIKQPIKYEINHSKRQVVIVPTDLAPNRKNIKRVASTTQRNGKQVPVIDIKNAEVKEFLSQQNEVTLEIRQGMIIFTLKEEIKVQALENVINFEEVKAEKLVTQQKQYAVNVNEFAKVVNYEQMSIFDMFQADKQEIKSTIKGDFPESLKTKTIKMLSLFSGCGSLDKGFLDESYEIVFANDRYEKKALRDYHIQTYKKNISDHIVMKDILELTNEEIPEVDFVAAGIPCVNFSNLNTLYNYRDAVSDSHPLVEKTLQIIKASKAKAFLIENVSNFISVKGGIMLKRFKEFFSDFGITSAIIDSASLGSAQKRKRSFILGIKNSEPSLEIPHINEIRTVRDAFRNIEGVPQQDMGFNPTPKTLERMKHVPQGGNIKDVPEELRAKNKKFSNYCQRLSYDTQAPTITHVQDDVFINPTKDTYLTVRETARLFSLPDEFEFVGSLTSIFEMLKNAVDYRVSNFLAKTIKKQLLPIL</sequence>
<dbReference type="Pfam" id="PF00145">
    <property type="entry name" value="DNA_methylase"/>
    <property type="match status" value="1"/>
</dbReference>
<dbReference type="PROSITE" id="PS51679">
    <property type="entry name" value="SAM_MT_C5"/>
    <property type="match status" value="1"/>
</dbReference>
<dbReference type="InterPro" id="IPR050390">
    <property type="entry name" value="C5-Methyltransferase"/>
</dbReference>
<evidence type="ECO:0000256" key="4">
    <source>
        <dbReference type="ARBA" id="ARBA00022747"/>
    </source>
</evidence>
<dbReference type="PATRIC" id="fig|1396.535.peg.4094"/>
<protein>
    <recommendedName>
        <fullName evidence="7">Cytosine-specific methyltransferase</fullName>
        <ecNumber evidence="7">2.1.1.37</ecNumber>
    </recommendedName>
</protein>
<dbReference type="Gene3D" id="3.40.50.150">
    <property type="entry name" value="Vaccinia Virus protein VP39"/>
    <property type="match status" value="1"/>
</dbReference>
<feature type="active site" evidence="5">
    <location>
        <position position="264"/>
    </location>
</feature>
<keyword evidence="3 5" id="KW-0949">S-adenosyl-L-methionine</keyword>
<dbReference type="GO" id="GO:0003886">
    <property type="term" value="F:DNA (cytosine-5-)-methyltransferase activity"/>
    <property type="evidence" value="ECO:0007669"/>
    <property type="project" value="UniProtKB-EC"/>
</dbReference>
<keyword evidence="1 5" id="KW-0489">Methyltransferase</keyword>
<name>A0A164QM43_BACCE</name>
<dbReference type="GO" id="GO:0003677">
    <property type="term" value="F:DNA binding"/>
    <property type="evidence" value="ECO:0007669"/>
    <property type="project" value="TreeGrafter"/>
</dbReference>
<dbReference type="InterPro" id="IPR001525">
    <property type="entry name" value="C5_MeTfrase"/>
</dbReference>
<dbReference type="GO" id="GO:0044027">
    <property type="term" value="P:negative regulation of gene expression via chromosomal CpG island methylation"/>
    <property type="evidence" value="ECO:0007669"/>
    <property type="project" value="TreeGrafter"/>
</dbReference>
<evidence type="ECO:0000256" key="3">
    <source>
        <dbReference type="ARBA" id="ARBA00022691"/>
    </source>
</evidence>
<proteinExistence type="inferred from homology"/>
<dbReference type="PANTHER" id="PTHR10629:SF52">
    <property type="entry name" value="DNA (CYTOSINE-5)-METHYLTRANSFERASE 1"/>
    <property type="match status" value="1"/>
</dbReference>
<evidence type="ECO:0000256" key="7">
    <source>
        <dbReference type="RuleBase" id="RU000417"/>
    </source>
</evidence>
<dbReference type="RefSeq" id="WP_063259586.1">
    <property type="nucleotide sequence ID" value="NZ_LJKE01000015.1"/>
</dbReference>
<keyword evidence="4" id="KW-0680">Restriction system</keyword>
<evidence type="ECO:0000256" key="1">
    <source>
        <dbReference type="ARBA" id="ARBA00022603"/>
    </source>
</evidence>
<dbReference type="GO" id="GO:0009307">
    <property type="term" value="P:DNA restriction-modification system"/>
    <property type="evidence" value="ECO:0007669"/>
    <property type="project" value="UniProtKB-KW"/>
</dbReference>
<dbReference type="Gene3D" id="3.90.120.10">
    <property type="entry name" value="DNA Methylase, subunit A, domain 2"/>
    <property type="match status" value="1"/>
</dbReference>
<comment type="similarity">
    <text evidence="5 6">Belongs to the class I-like SAM-binding methyltransferase superfamily. C5-methyltransferase family.</text>
</comment>
<dbReference type="EMBL" id="LJKE01000015">
    <property type="protein sequence ID" value="KZD71888.1"/>
    <property type="molecule type" value="Genomic_DNA"/>
</dbReference>
<evidence type="ECO:0000313" key="8">
    <source>
        <dbReference type="EMBL" id="KZD71888.1"/>
    </source>
</evidence>
<keyword evidence="2 5" id="KW-0808">Transferase</keyword>
<dbReference type="SUPFAM" id="SSF53335">
    <property type="entry name" value="S-adenosyl-L-methionine-dependent methyltransferases"/>
    <property type="match status" value="1"/>
</dbReference>
<evidence type="ECO:0000256" key="6">
    <source>
        <dbReference type="RuleBase" id="RU000416"/>
    </source>
</evidence>
<dbReference type="EC" id="2.1.1.37" evidence="7"/>
<organism evidence="8 9">
    <name type="scientific">Bacillus cereus</name>
    <dbReference type="NCBI Taxonomy" id="1396"/>
    <lineage>
        <taxon>Bacteria</taxon>
        <taxon>Bacillati</taxon>
        <taxon>Bacillota</taxon>
        <taxon>Bacilli</taxon>
        <taxon>Bacillales</taxon>
        <taxon>Bacillaceae</taxon>
        <taxon>Bacillus</taxon>
        <taxon>Bacillus cereus group</taxon>
    </lineage>
</organism>
<accession>A0A164QM43</accession>
<gene>
    <name evidence="8" type="ORF">B4088_0349</name>
</gene>
<evidence type="ECO:0000256" key="2">
    <source>
        <dbReference type="ARBA" id="ARBA00022679"/>
    </source>
</evidence>
<dbReference type="InterPro" id="IPR018117">
    <property type="entry name" value="C5_DNA_meth_AS"/>
</dbReference>
<dbReference type="GO" id="GO:0032259">
    <property type="term" value="P:methylation"/>
    <property type="evidence" value="ECO:0007669"/>
    <property type="project" value="UniProtKB-KW"/>
</dbReference>
<dbReference type="PANTHER" id="PTHR10629">
    <property type="entry name" value="CYTOSINE-SPECIFIC METHYLTRANSFERASE"/>
    <property type="match status" value="1"/>
</dbReference>